<dbReference type="SMART" id="SM00670">
    <property type="entry name" value="PINc"/>
    <property type="match status" value="1"/>
</dbReference>
<keyword evidence="3" id="KW-1185">Reference proteome</keyword>
<reference evidence="2 3" key="1">
    <citation type="submission" date="2015-11" db="EMBL/GenBank/DDBJ databases">
        <authorList>
            <person name="Zhang Y."/>
            <person name="Guo Z."/>
        </authorList>
    </citation>
    <scope>NUCLEOTIDE SEQUENCE [LARGE SCALE GENOMIC DNA]</scope>
    <source>
        <strain evidence="2 3">KCTC 32221</strain>
    </source>
</reference>
<dbReference type="OrthoDB" id="271187at2"/>
<protein>
    <submittedName>
        <fullName evidence="2">Putative toxin-antitoxin system toxin component, PIN family</fullName>
    </submittedName>
</protein>
<sequence>MNNVVVIDTSVLINALIGPAGPARELIRRCLQGHYKPLISNTLFMEYEDVTARSHILELCPLTPDELRELLNAYYSVCEWVPIYYLWRPNLPDEGDNFLIELAVAGNAYCVVTNNARDIKSSELIFPGLHVMTPEQLLRG</sequence>
<dbReference type="PANTHER" id="PTHR34610:SF3">
    <property type="entry name" value="SSL7007 PROTEIN"/>
    <property type="match status" value="1"/>
</dbReference>
<dbReference type="InterPro" id="IPR029060">
    <property type="entry name" value="PIN-like_dom_sf"/>
</dbReference>
<dbReference type="RefSeq" id="WP_058020446.1">
    <property type="nucleotide sequence ID" value="NZ_CP013189.1"/>
</dbReference>
<evidence type="ECO:0000259" key="1">
    <source>
        <dbReference type="SMART" id="SM00670"/>
    </source>
</evidence>
<feature type="domain" description="PIN" evidence="1">
    <location>
        <begin position="3"/>
        <end position="120"/>
    </location>
</feature>
<dbReference type="AlphaFoldDB" id="A0A0S2KA51"/>
<dbReference type="PATRIC" id="fig|1249552.3.peg.243"/>
<dbReference type="InterPro" id="IPR002716">
    <property type="entry name" value="PIN_dom"/>
</dbReference>
<dbReference type="NCBIfam" id="TIGR00305">
    <property type="entry name" value="putative toxin-antitoxin system toxin component, PIN family"/>
    <property type="match status" value="1"/>
</dbReference>
<dbReference type="SUPFAM" id="SSF88723">
    <property type="entry name" value="PIN domain-like"/>
    <property type="match status" value="1"/>
</dbReference>
<name>A0A0S2KA51_9GAMM</name>
<dbReference type="Pfam" id="PF13470">
    <property type="entry name" value="PIN_3"/>
    <property type="match status" value="1"/>
</dbReference>
<evidence type="ECO:0000313" key="2">
    <source>
        <dbReference type="EMBL" id="ALO44931.1"/>
    </source>
</evidence>
<dbReference type="PANTHER" id="PTHR34610">
    <property type="entry name" value="SSL7007 PROTEIN"/>
    <property type="match status" value="1"/>
</dbReference>
<dbReference type="KEGG" id="pspi:PS2015_238"/>
<dbReference type="InterPro" id="IPR002850">
    <property type="entry name" value="PIN_toxin-like"/>
</dbReference>
<evidence type="ECO:0000313" key="3">
    <source>
        <dbReference type="Proteomes" id="UP000065641"/>
    </source>
</evidence>
<proteinExistence type="predicted"/>
<accession>A0A0S2KA51</accession>
<dbReference type="STRING" id="1249552.PS2015_238"/>
<gene>
    <name evidence="2" type="ORF">PS2015_238</name>
</gene>
<organism evidence="2 3">
    <name type="scientific">Pseudohongiella spirulinae</name>
    <dbReference type="NCBI Taxonomy" id="1249552"/>
    <lineage>
        <taxon>Bacteria</taxon>
        <taxon>Pseudomonadati</taxon>
        <taxon>Pseudomonadota</taxon>
        <taxon>Gammaproteobacteria</taxon>
        <taxon>Pseudomonadales</taxon>
        <taxon>Pseudohongiellaceae</taxon>
        <taxon>Pseudohongiella</taxon>
    </lineage>
</organism>
<dbReference type="EMBL" id="CP013189">
    <property type="protein sequence ID" value="ALO44931.1"/>
    <property type="molecule type" value="Genomic_DNA"/>
</dbReference>
<dbReference type="Proteomes" id="UP000065641">
    <property type="component" value="Chromosome"/>
</dbReference>